<feature type="domain" description="Response regulatory" evidence="7">
    <location>
        <begin position="6"/>
        <end position="121"/>
    </location>
</feature>
<dbReference type="CDD" id="cd00009">
    <property type="entry name" value="AAA"/>
    <property type="match status" value="1"/>
</dbReference>
<organism evidence="8 9">
    <name type="scientific">Handelsmanbacteria sp. (strain RIFCSPLOWO2_12_FULL_64_10)</name>
    <dbReference type="NCBI Taxonomy" id="1817868"/>
    <lineage>
        <taxon>Bacteria</taxon>
        <taxon>Candidatus Handelsmaniibacteriota</taxon>
    </lineage>
</organism>
<dbReference type="InterPro" id="IPR025944">
    <property type="entry name" value="Sigma_54_int_dom_CS"/>
</dbReference>
<dbReference type="InterPro" id="IPR002197">
    <property type="entry name" value="HTH_Fis"/>
</dbReference>
<accession>A0A1F6C4M9</accession>
<evidence type="ECO:0000256" key="1">
    <source>
        <dbReference type="ARBA" id="ARBA00022741"/>
    </source>
</evidence>
<dbReference type="PANTHER" id="PTHR32071:SF113">
    <property type="entry name" value="ALGINATE BIOSYNTHESIS TRANSCRIPTIONAL REGULATORY PROTEIN ALGB"/>
    <property type="match status" value="1"/>
</dbReference>
<dbReference type="SMART" id="SM00382">
    <property type="entry name" value="AAA"/>
    <property type="match status" value="1"/>
</dbReference>
<dbReference type="InterPro" id="IPR001789">
    <property type="entry name" value="Sig_transdc_resp-reg_receiver"/>
</dbReference>
<dbReference type="Pfam" id="PF00072">
    <property type="entry name" value="Response_reg"/>
    <property type="match status" value="1"/>
</dbReference>
<keyword evidence="5" id="KW-0597">Phosphoprotein</keyword>
<dbReference type="InterPro" id="IPR002078">
    <property type="entry name" value="Sigma_54_int"/>
</dbReference>
<dbReference type="GO" id="GO:0006355">
    <property type="term" value="P:regulation of DNA-templated transcription"/>
    <property type="evidence" value="ECO:0007669"/>
    <property type="project" value="InterPro"/>
</dbReference>
<comment type="caution">
    <text evidence="8">The sequence shown here is derived from an EMBL/GenBank/DDBJ whole genome shotgun (WGS) entry which is preliminary data.</text>
</comment>
<sequence length="452" mass="51118">MNRPWPILVVDDEHVMRISMAAWLREDGYAVDTAASGREAVEKAREKDYAIYFIDLKMPPGMDGIEAMIEVMKFRPEASIVIITAYATVDTAIAAMKEGAQEYLVKPCNPQEISLLTQRILKVKQLERENLLLREKLYKQYNFQNIISKNPRMKEIFALVQDVASLRSTVLIQGESGTGKEMIARAVHTCGDRADRPFVAVSCAALTETLLESELFGHERGAFTGAVSARKGKIELADSGTLFLDEIGDVSPKLQMDLLRVLQERRFFRVGGTEEVQVDVRVIAATKRDLQEAVREGEFRDDLYYRLNVINIHIPPLRERREDIPLLVRHFIERLSVELGRDVQDVTDGAIRVLVNHDWPGNVRELQNAVERSIITCKNRALDEGDFGFMTQSAQATQDWVPPTHLPLQEVERRVIEATLRGLGGNVRATAEALGIDRSTLYERVKKYGISR</sequence>
<dbReference type="InterPro" id="IPR011006">
    <property type="entry name" value="CheY-like_superfamily"/>
</dbReference>
<dbReference type="PROSITE" id="PS00688">
    <property type="entry name" value="SIGMA54_INTERACT_3"/>
    <property type="match status" value="1"/>
</dbReference>
<dbReference type="AlphaFoldDB" id="A0A1F6C4M9"/>
<dbReference type="SUPFAM" id="SSF52540">
    <property type="entry name" value="P-loop containing nucleoside triphosphate hydrolases"/>
    <property type="match status" value="1"/>
</dbReference>
<dbReference type="PROSITE" id="PS50110">
    <property type="entry name" value="RESPONSE_REGULATORY"/>
    <property type="match status" value="1"/>
</dbReference>
<dbReference type="Pfam" id="PF25601">
    <property type="entry name" value="AAA_lid_14"/>
    <property type="match status" value="1"/>
</dbReference>
<gene>
    <name evidence="8" type="ORF">A3F84_27870</name>
</gene>
<keyword evidence="3" id="KW-0805">Transcription regulation</keyword>
<dbReference type="Proteomes" id="UP000178606">
    <property type="component" value="Unassembled WGS sequence"/>
</dbReference>
<dbReference type="GO" id="GO:0043565">
    <property type="term" value="F:sequence-specific DNA binding"/>
    <property type="evidence" value="ECO:0007669"/>
    <property type="project" value="InterPro"/>
</dbReference>
<dbReference type="SMART" id="SM00448">
    <property type="entry name" value="REC"/>
    <property type="match status" value="1"/>
</dbReference>
<evidence type="ECO:0000256" key="3">
    <source>
        <dbReference type="ARBA" id="ARBA00023015"/>
    </source>
</evidence>
<dbReference type="PANTHER" id="PTHR32071">
    <property type="entry name" value="TRANSCRIPTIONAL REGULATORY PROTEIN"/>
    <property type="match status" value="1"/>
</dbReference>
<dbReference type="CDD" id="cd00156">
    <property type="entry name" value="REC"/>
    <property type="match status" value="1"/>
</dbReference>
<dbReference type="GO" id="GO:0005524">
    <property type="term" value="F:ATP binding"/>
    <property type="evidence" value="ECO:0007669"/>
    <property type="project" value="UniProtKB-KW"/>
</dbReference>
<keyword evidence="1" id="KW-0547">Nucleotide-binding</keyword>
<feature type="modified residue" description="4-aspartylphosphate" evidence="5">
    <location>
        <position position="55"/>
    </location>
</feature>
<evidence type="ECO:0000259" key="6">
    <source>
        <dbReference type="PROSITE" id="PS50045"/>
    </source>
</evidence>
<dbReference type="EMBL" id="MFKF01000418">
    <property type="protein sequence ID" value="OGG44028.1"/>
    <property type="molecule type" value="Genomic_DNA"/>
</dbReference>
<dbReference type="GO" id="GO:0000160">
    <property type="term" value="P:phosphorelay signal transduction system"/>
    <property type="evidence" value="ECO:0007669"/>
    <property type="project" value="InterPro"/>
</dbReference>
<keyword evidence="4" id="KW-0804">Transcription</keyword>
<dbReference type="Gene3D" id="1.10.8.60">
    <property type="match status" value="1"/>
</dbReference>
<evidence type="ECO:0000313" key="9">
    <source>
        <dbReference type="Proteomes" id="UP000178606"/>
    </source>
</evidence>
<dbReference type="FunFam" id="3.40.50.300:FF:000006">
    <property type="entry name" value="DNA-binding transcriptional regulator NtrC"/>
    <property type="match status" value="1"/>
</dbReference>
<reference evidence="8 9" key="1">
    <citation type="journal article" date="2016" name="Nat. Commun.">
        <title>Thousands of microbial genomes shed light on interconnected biogeochemical processes in an aquifer system.</title>
        <authorList>
            <person name="Anantharaman K."/>
            <person name="Brown C.T."/>
            <person name="Hug L.A."/>
            <person name="Sharon I."/>
            <person name="Castelle C.J."/>
            <person name="Probst A.J."/>
            <person name="Thomas B.C."/>
            <person name="Singh A."/>
            <person name="Wilkins M.J."/>
            <person name="Karaoz U."/>
            <person name="Brodie E.L."/>
            <person name="Williams K.H."/>
            <person name="Hubbard S.S."/>
            <person name="Banfield J.F."/>
        </authorList>
    </citation>
    <scope>NUCLEOTIDE SEQUENCE [LARGE SCALE GENOMIC DNA]</scope>
    <source>
        <strain evidence="9">RIFCSPLOWO2_12_FULL_64_10</strain>
    </source>
</reference>
<feature type="domain" description="Sigma-54 factor interaction" evidence="6">
    <location>
        <begin position="146"/>
        <end position="375"/>
    </location>
</feature>
<evidence type="ECO:0000313" key="8">
    <source>
        <dbReference type="EMBL" id="OGG44028.1"/>
    </source>
</evidence>
<dbReference type="Gene3D" id="1.10.10.60">
    <property type="entry name" value="Homeodomain-like"/>
    <property type="match status" value="1"/>
</dbReference>
<proteinExistence type="predicted"/>
<evidence type="ECO:0000259" key="7">
    <source>
        <dbReference type="PROSITE" id="PS50110"/>
    </source>
</evidence>
<dbReference type="InterPro" id="IPR025662">
    <property type="entry name" value="Sigma_54_int_dom_ATP-bd_1"/>
</dbReference>
<dbReference type="Gene3D" id="3.40.50.300">
    <property type="entry name" value="P-loop containing nucleotide triphosphate hydrolases"/>
    <property type="match status" value="1"/>
</dbReference>
<evidence type="ECO:0000256" key="2">
    <source>
        <dbReference type="ARBA" id="ARBA00022840"/>
    </source>
</evidence>
<evidence type="ECO:0000256" key="4">
    <source>
        <dbReference type="ARBA" id="ARBA00023163"/>
    </source>
</evidence>
<dbReference type="SUPFAM" id="SSF52172">
    <property type="entry name" value="CheY-like"/>
    <property type="match status" value="1"/>
</dbReference>
<dbReference type="PRINTS" id="PR01590">
    <property type="entry name" value="HTHFIS"/>
</dbReference>
<evidence type="ECO:0000256" key="5">
    <source>
        <dbReference type="PROSITE-ProRule" id="PRU00169"/>
    </source>
</evidence>
<dbReference type="InterPro" id="IPR009057">
    <property type="entry name" value="Homeodomain-like_sf"/>
</dbReference>
<dbReference type="InterPro" id="IPR027417">
    <property type="entry name" value="P-loop_NTPase"/>
</dbReference>
<dbReference type="PROSITE" id="PS50045">
    <property type="entry name" value="SIGMA54_INTERACT_4"/>
    <property type="match status" value="1"/>
</dbReference>
<dbReference type="Gene3D" id="3.40.50.2300">
    <property type="match status" value="1"/>
</dbReference>
<protein>
    <submittedName>
        <fullName evidence="8">Fis family transcriptional regulator</fullName>
    </submittedName>
</protein>
<dbReference type="InterPro" id="IPR003593">
    <property type="entry name" value="AAA+_ATPase"/>
</dbReference>
<name>A0A1F6C4M9_HANXR</name>
<dbReference type="Pfam" id="PF00158">
    <property type="entry name" value="Sigma54_activat"/>
    <property type="match status" value="1"/>
</dbReference>
<keyword evidence="2" id="KW-0067">ATP-binding</keyword>
<dbReference type="InterPro" id="IPR058031">
    <property type="entry name" value="AAA_lid_NorR"/>
</dbReference>
<dbReference type="SUPFAM" id="SSF46689">
    <property type="entry name" value="Homeodomain-like"/>
    <property type="match status" value="1"/>
</dbReference>
<dbReference type="Pfam" id="PF02954">
    <property type="entry name" value="HTH_8"/>
    <property type="match status" value="1"/>
</dbReference>
<dbReference type="PROSITE" id="PS00675">
    <property type="entry name" value="SIGMA54_INTERACT_1"/>
    <property type="match status" value="1"/>
</dbReference>